<dbReference type="InterPro" id="IPR004839">
    <property type="entry name" value="Aminotransferase_I/II_large"/>
</dbReference>
<dbReference type="EMBL" id="WEIA01000001">
    <property type="protein sequence ID" value="NLR20097.1"/>
    <property type="molecule type" value="Genomic_DNA"/>
</dbReference>
<dbReference type="AlphaFoldDB" id="A0A8I2GWT6"/>
<dbReference type="Proteomes" id="UP000646877">
    <property type="component" value="Unassembled WGS sequence"/>
</dbReference>
<dbReference type="EMBL" id="CP137578">
    <property type="protein sequence ID" value="WOX27316.1"/>
    <property type="molecule type" value="Genomic_DNA"/>
</dbReference>
<dbReference type="RefSeq" id="WP_130126106.1">
    <property type="nucleotide sequence ID" value="NZ_CBCSDF010000003.1"/>
</dbReference>
<dbReference type="PANTHER" id="PTHR43510:SF1">
    <property type="entry name" value="AMINOTRANSFERASE FUNCTION, HYPOTHETICAL (EUROFUNG)"/>
    <property type="match status" value="1"/>
</dbReference>
<keyword evidence="5" id="KW-1185">Reference proteome</keyword>
<keyword evidence="2" id="KW-0808">Transferase</keyword>
<evidence type="ECO:0000259" key="1">
    <source>
        <dbReference type="Pfam" id="PF00155"/>
    </source>
</evidence>
<keyword evidence="2" id="KW-0032">Aminotransferase</keyword>
<evidence type="ECO:0000313" key="4">
    <source>
        <dbReference type="Proteomes" id="UP000646877"/>
    </source>
</evidence>
<reference evidence="3 5" key="2">
    <citation type="submission" date="2023-10" db="EMBL/GenBank/DDBJ databases">
        <title>To unveil natural product biosynthetic capacity in Pseudoalteromonas.</title>
        <authorList>
            <person name="Wang J."/>
        </authorList>
    </citation>
    <scope>NUCLEOTIDE SEQUENCE [LARGE SCALE GENOMIC DNA]</scope>
    <source>
        <strain evidence="3 5">DSM 15914</strain>
    </source>
</reference>
<dbReference type="InterPro" id="IPR015421">
    <property type="entry name" value="PyrdxlP-dep_Trfase_major"/>
</dbReference>
<dbReference type="InterPro" id="IPR015424">
    <property type="entry name" value="PyrdxlP-dep_Trfase"/>
</dbReference>
<dbReference type="Proteomes" id="UP001304419">
    <property type="component" value="Chromosome 1"/>
</dbReference>
<dbReference type="InterPro" id="IPR015422">
    <property type="entry name" value="PyrdxlP-dep_Trfase_small"/>
</dbReference>
<feature type="domain" description="Aminotransferase class I/classII large" evidence="1">
    <location>
        <begin position="50"/>
        <end position="345"/>
    </location>
</feature>
<dbReference type="Gene3D" id="3.90.1150.10">
    <property type="entry name" value="Aspartate Aminotransferase, domain 1"/>
    <property type="match status" value="1"/>
</dbReference>
<name>A0A8I2GWT6_9GAMM</name>
<proteinExistence type="predicted"/>
<reference evidence="2" key="1">
    <citation type="submission" date="2019-10" db="EMBL/GenBank/DDBJ databases">
        <authorList>
            <person name="Paulsen S."/>
        </authorList>
    </citation>
    <scope>NUCLEOTIDE SEQUENCE</scope>
    <source>
        <strain evidence="2">LMG 19692</strain>
    </source>
</reference>
<organism evidence="2 4">
    <name type="scientific">Pseudoalteromonas maricaloris</name>
    <dbReference type="NCBI Taxonomy" id="184924"/>
    <lineage>
        <taxon>Bacteria</taxon>
        <taxon>Pseudomonadati</taxon>
        <taxon>Pseudomonadota</taxon>
        <taxon>Gammaproteobacteria</taxon>
        <taxon>Alteromonadales</taxon>
        <taxon>Pseudoalteromonadaceae</taxon>
        <taxon>Pseudoalteromonas</taxon>
    </lineage>
</organism>
<dbReference type="PANTHER" id="PTHR43510">
    <property type="entry name" value="AMINOTRANSFERASE FUNCTION, HYPOTHETICAL (EUROFUNG)"/>
    <property type="match status" value="1"/>
</dbReference>
<dbReference type="SUPFAM" id="SSF53383">
    <property type="entry name" value="PLP-dependent transferases"/>
    <property type="match status" value="1"/>
</dbReference>
<evidence type="ECO:0000313" key="2">
    <source>
        <dbReference type="EMBL" id="NLR20097.1"/>
    </source>
</evidence>
<dbReference type="CDD" id="cd00609">
    <property type="entry name" value="AAT_like"/>
    <property type="match status" value="1"/>
</dbReference>
<accession>A0A8I2GWT6</accession>
<evidence type="ECO:0000313" key="5">
    <source>
        <dbReference type="Proteomes" id="UP001304419"/>
    </source>
</evidence>
<sequence>MELVLPDHIKFSQSLAAPIDINLSDSCAQGITLGELIELGGGKMPDIALGYNPIAGSEGLKAAIKAYHLPTTACVDLNQIVTFSGAQEAIFTTMAQLLDPQDEVVVCTPSYPSLAKLPKQFGAIVNTVPLREEDNWQFDIERLKNAVTAKTKLIIVNAPHNPTGTGLTDKEVGQIQQLAEQCGAYILSDEVSAQSHGDDCAVSGRFSAYPRSITLGVLSKSMGLPGVRVGWAICGSKALADALLAGKSYLSICGSKVDDLLATTALLHSETILAYNAKIIANNVQLMREFVSLYSQKVTWVEPHGGVLSLLKINSVKDPEKWSRQFAETSNTLLLPAKLFLLESECHFRLGTGKRNFAAGLARLETYL</sequence>
<dbReference type="GO" id="GO:0008483">
    <property type="term" value="F:transaminase activity"/>
    <property type="evidence" value="ECO:0007669"/>
    <property type="project" value="UniProtKB-KW"/>
</dbReference>
<protein>
    <submittedName>
        <fullName evidence="2">Aminotransferase class I/II-fold pyridoxal phosphate-dependent enzyme</fullName>
    </submittedName>
</protein>
<dbReference type="GO" id="GO:0030170">
    <property type="term" value="F:pyridoxal phosphate binding"/>
    <property type="evidence" value="ECO:0007669"/>
    <property type="project" value="InterPro"/>
</dbReference>
<gene>
    <name evidence="2" type="ORF">F9Y85_01900</name>
    <name evidence="3" type="ORF">R5H13_11660</name>
</gene>
<evidence type="ECO:0000313" key="3">
    <source>
        <dbReference type="EMBL" id="WOX27316.1"/>
    </source>
</evidence>
<dbReference type="Gene3D" id="3.40.640.10">
    <property type="entry name" value="Type I PLP-dependent aspartate aminotransferase-like (Major domain)"/>
    <property type="match status" value="1"/>
</dbReference>
<dbReference type="Pfam" id="PF00155">
    <property type="entry name" value="Aminotran_1_2"/>
    <property type="match status" value="1"/>
</dbReference>